<dbReference type="InterPro" id="IPR026444">
    <property type="entry name" value="Secre_tail"/>
</dbReference>
<evidence type="ECO:0000259" key="4">
    <source>
        <dbReference type="PROSITE" id="PS01180"/>
    </source>
</evidence>
<evidence type="ECO:0000313" key="7">
    <source>
        <dbReference type="Proteomes" id="UP000326570"/>
    </source>
</evidence>
<dbReference type="Pfam" id="PF00431">
    <property type="entry name" value="CUB"/>
    <property type="match status" value="2"/>
</dbReference>
<comment type="caution">
    <text evidence="6">The sequence shown here is derived from an EMBL/GenBank/DDBJ whole genome shotgun (WGS) entry which is preliminary data.</text>
</comment>
<dbReference type="InterPro" id="IPR035914">
    <property type="entry name" value="Sperma_CUB_dom_sf"/>
</dbReference>
<dbReference type="InterPro" id="IPR035986">
    <property type="entry name" value="PKD_dom_sf"/>
</dbReference>
<dbReference type="SMART" id="SM00042">
    <property type="entry name" value="CUB"/>
    <property type="match status" value="2"/>
</dbReference>
<dbReference type="PROSITE" id="PS01180">
    <property type="entry name" value="CUB"/>
    <property type="match status" value="2"/>
</dbReference>
<dbReference type="Gene3D" id="2.60.120.290">
    <property type="entry name" value="Spermadhesin, CUB domain"/>
    <property type="match status" value="2"/>
</dbReference>
<accession>A0A5N1J6T4</accession>
<feature type="domain" description="PKD" evidence="5">
    <location>
        <begin position="1605"/>
        <end position="1686"/>
    </location>
</feature>
<dbReference type="Gene3D" id="2.60.40.10">
    <property type="entry name" value="Immunoglobulins"/>
    <property type="match status" value="7"/>
</dbReference>
<sequence length="1915" mass="205102">MKIKLPIPPFFTSLLLLVLAFLCTGTSLAQCPVASACIPGNLPAGNIIFGMGILNVNINNGAINNNSPANTTVASYYDYSCSIGASLSVGVGYPISIRTNNNVNENVRVWLDLDNNGTINPTTELVFSSNNAQVHTGTFSIPASAVTGLPLRMRISADNFSSPLPTPCSSPQYSQVEDYRITVLANGQAPVARFSASDSLTCSGTVRFTDQSQNGPTSWNWNFDDGNTSTQQNPVHTYASPGVYNVTLLVSNSNGNSTKVRPVIYHTNVPVAATCTPGTSNYCCSYGITNVNFGNGLLVNSSQNGVAGYEDFTCSKFANVIVGLSYPVSITTGANPHDTRIYIDFNNDGSFSSAGEMVFQALNRTNPAGTITIPRTATLNTRLRMRIISDNSGSSFTSCSGIQSGQAEDYTIVILPNTQPPVANFKVSNQTSCSGTELFEDLSVNDPTSWQWHFGDPGSGTANTSTLQNPTHVFSTPGFYTITLIATNAFGSDTITKVNFVNYSPASAFCTTVIMPVTGTAPVATGCSGSVYDPGGPTGQYPNAANSTVTIAPSGAALVRLNFTSFDLEPYADELYIYDGSSTSSPLIGVYSGNTLPKGGTITSTGSAITLRFMSDNFSRMAGFAANWTCIMPMIPVADFKANTDSICIAPVRFQDMSVNLPTSWQWDFGDPASGAANTSTLRNPSHRYSNQVPGAYTVTLISCNSMGCDTLVKTNYINVAVPCLTYCASQNNSNTDNYISNVTFGTLNHSSSADTRGYGNYTTQNSNIILGSTNTISVQLGKTVYSGFVTVWIDLDKDGVFQTSEKLFHGYTPNISTSVPLLATGSITIPNSVQAGPTRMRVMLSGDYQQNNPCASNLNFGETEDYQVTFLPNATPMIGGFSADLNTVCTGTVQFKDASINGATSWLWDFGDPASGAANTSTLQNPTHTYPLLASASYNVSLIVCRGAQCDTISKPDFVTIPIPCQTYCRPAITQSPNDWMSNVSVGTLNNSTASEPNGYGNYTNLRTNLVLGSASNPVTITKGGNGSSSTVRIWIDFNKNGTFDLNELVFDKYLTYTYPNPAYSATGTVAVPSSAFTGFTRMRVILTYSSSFISNCPGSYSYAEVEDYTVNILPNTLPPTADFRPDLANNCSGAVQFTDASLNGPTSWQWDFGDPASGANNTSTLQHPVHQYPTGTAGNYTVTLVACKAGQCDTITKPNLIKLTAPCQTYCAVTNAGGNNHFRWISKVNVGTINNATIGEPNGYGNYTYLATDLMLGVPHPITVNLVNSTVYMYVYAWIDLNQDGTFSANELVFKKQTTTVGYRLEEAVGNILLPGNALPGLTRMRVVMYPISSLNSPCQINTADSEVEDYLVNILPNPNPIVAGFSANMNTVCQGPVQFFDTSLNGPTSWLWNFGDPASGAANTSTLQNPTHTYPITAAGSYDVTLIACKGALCDTLVYTKSINISKPCLSYCINRYTSNNNQWIGNVSIGSINHSSGAEALAYGNYTYLNTSGHASMTGIPVSVTLGKSSGPAKNIMILIDFNRDGTFQSTEQAFNTQAVLTNGQLVASGSLVIPPTALEGPTRMRVMIPIHPTSTDPCPNSYSEIEVEDYTFIILQNPAPPVSDFGANGQITCNGAISFTDRSLNFPFAWSWNFGDPNSGTADTSTLQHPTHTFTSPGLYTITLITTNAFGTDTIIKTNYINFDPANIACQTIFMPVSGTIPARTACTGMLYDDGGQFQNYSDNVNGVAIIAPPNAATVSLTFTRFQVESTIDVLRIFDGADTLAPLLGTYWNSGTWGGTLPNNGFPITSTGKAMTIHFKSNNYYNYSGFQAYWTCNTPTPVGIKEANTDALFEVYPNPSSGLVNLKLKQNRADFKVEISNMLGQVLLSEPLKPSGSKTQQLDLRRFSKGVYFIRIHNEQTSGIRKIVLD</sequence>
<evidence type="ECO:0000313" key="6">
    <source>
        <dbReference type="EMBL" id="KAA9340907.1"/>
    </source>
</evidence>
<protein>
    <submittedName>
        <fullName evidence="6">PKD domain-containing protein</fullName>
    </submittedName>
</protein>
<dbReference type="FunFam" id="2.60.40.10:FF:000270">
    <property type="entry name" value="Cell surface protein"/>
    <property type="match status" value="1"/>
</dbReference>
<keyword evidence="2" id="KW-1015">Disulfide bond</keyword>
<feature type="signal peptide" evidence="3">
    <location>
        <begin position="1"/>
        <end position="29"/>
    </location>
</feature>
<keyword evidence="7" id="KW-1185">Reference proteome</keyword>
<dbReference type="PROSITE" id="PS50093">
    <property type="entry name" value="PKD"/>
    <property type="match status" value="7"/>
</dbReference>
<evidence type="ECO:0000256" key="2">
    <source>
        <dbReference type="ARBA" id="ARBA00023157"/>
    </source>
</evidence>
<dbReference type="Pfam" id="PF20009">
    <property type="entry name" value="GEVED"/>
    <property type="match status" value="6"/>
</dbReference>
<dbReference type="SMART" id="SM00089">
    <property type="entry name" value="PKD"/>
    <property type="match status" value="7"/>
</dbReference>
<dbReference type="CDD" id="cd00146">
    <property type="entry name" value="PKD"/>
    <property type="match status" value="7"/>
</dbReference>
<dbReference type="InterPro" id="IPR013783">
    <property type="entry name" value="Ig-like_fold"/>
</dbReference>
<feature type="domain" description="PKD" evidence="5">
    <location>
        <begin position="877"/>
        <end position="931"/>
    </location>
</feature>
<feature type="domain" description="PKD" evidence="5">
    <location>
        <begin position="420"/>
        <end position="501"/>
    </location>
</feature>
<dbReference type="CDD" id="cd00041">
    <property type="entry name" value="CUB"/>
    <property type="match status" value="2"/>
</dbReference>
<dbReference type="SUPFAM" id="SSF49299">
    <property type="entry name" value="PKD domain"/>
    <property type="match status" value="7"/>
</dbReference>
<dbReference type="Pfam" id="PF18911">
    <property type="entry name" value="PKD_4"/>
    <property type="match status" value="7"/>
</dbReference>
<dbReference type="InterPro" id="IPR045474">
    <property type="entry name" value="GEVED"/>
</dbReference>
<dbReference type="InterPro" id="IPR000859">
    <property type="entry name" value="CUB_dom"/>
</dbReference>
<proteinExistence type="predicted"/>
<evidence type="ECO:0000259" key="5">
    <source>
        <dbReference type="PROSITE" id="PS50093"/>
    </source>
</evidence>
<feature type="chain" id="PRO_5024811128" evidence="3">
    <location>
        <begin position="30"/>
        <end position="1915"/>
    </location>
</feature>
<feature type="domain" description="PKD" evidence="5">
    <location>
        <begin position="189"/>
        <end position="258"/>
    </location>
</feature>
<dbReference type="PANTHER" id="PTHR24251:SF50">
    <property type="entry name" value="ATTRACTIN-LIKE 1A"/>
    <property type="match status" value="1"/>
</dbReference>
<dbReference type="EMBL" id="VTWT01000002">
    <property type="protein sequence ID" value="KAA9340907.1"/>
    <property type="molecule type" value="Genomic_DNA"/>
</dbReference>
<organism evidence="6 7">
    <name type="scientific">Adhaeribacter soli</name>
    <dbReference type="NCBI Taxonomy" id="2607655"/>
    <lineage>
        <taxon>Bacteria</taxon>
        <taxon>Pseudomonadati</taxon>
        <taxon>Bacteroidota</taxon>
        <taxon>Cytophagia</taxon>
        <taxon>Cytophagales</taxon>
        <taxon>Hymenobacteraceae</taxon>
        <taxon>Adhaeribacter</taxon>
    </lineage>
</organism>
<evidence type="ECO:0000256" key="3">
    <source>
        <dbReference type="SAM" id="SignalP"/>
    </source>
</evidence>
<dbReference type="SUPFAM" id="SSF49854">
    <property type="entry name" value="Spermadhesin, CUB domain"/>
    <property type="match status" value="2"/>
</dbReference>
<gene>
    <name evidence="6" type="ORF">F0P94_05635</name>
</gene>
<dbReference type="InterPro" id="IPR022409">
    <property type="entry name" value="PKD/Chitinase_dom"/>
</dbReference>
<feature type="domain" description="CUB" evidence="4">
    <location>
        <begin position="510"/>
        <end position="631"/>
    </location>
</feature>
<dbReference type="Proteomes" id="UP000326570">
    <property type="component" value="Unassembled WGS sequence"/>
</dbReference>
<dbReference type="PANTHER" id="PTHR24251">
    <property type="entry name" value="OVOCHYMASE-RELATED"/>
    <property type="match status" value="1"/>
</dbReference>
<evidence type="ECO:0000256" key="1">
    <source>
        <dbReference type="ARBA" id="ARBA00022737"/>
    </source>
</evidence>
<keyword evidence="1" id="KW-0677">Repeat</keyword>
<reference evidence="6 7" key="1">
    <citation type="submission" date="2019-09" db="EMBL/GenBank/DDBJ databases">
        <title>Genome sequence of Adhaeribacter sp. M2.</title>
        <authorList>
            <person name="Srinivasan S."/>
        </authorList>
    </citation>
    <scope>NUCLEOTIDE SEQUENCE [LARGE SCALE GENOMIC DNA]</scope>
    <source>
        <strain evidence="6 7">M2</strain>
    </source>
</reference>
<dbReference type="InterPro" id="IPR000601">
    <property type="entry name" value="PKD_dom"/>
</dbReference>
<dbReference type="Pfam" id="PF18962">
    <property type="entry name" value="Por_Secre_tail"/>
    <property type="match status" value="1"/>
</dbReference>
<name>A0A5N1J6T4_9BACT</name>
<dbReference type="NCBIfam" id="TIGR04183">
    <property type="entry name" value="Por_Secre_tail"/>
    <property type="match status" value="1"/>
</dbReference>
<dbReference type="RefSeq" id="WP_150902834.1">
    <property type="nucleotide sequence ID" value="NZ_VTWT01000002.1"/>
</dbReference>
<keyword evidence="3" id="KW-0732">Signal</keyword>
<feature type="domain" description="CUB" evidence="4">
    <location>
        <begin position="1702"/>
        <end position="1822"/>
    </location>
</feature>
<feature type="domain" description="PKD" evidence="5">
    <location>
        <begin position="1120"/>
        <end position="1188"/>
    </location>
</feature>
<feature type="domain" description="PKD" evidence="5">
    <location>
        <begin position="635"/>
        <end position="708"/>
    </location>
</feature>
<feature type="domain" description="PKD" evidence="5">
    <location>
        <begin position="1363"/>
        <end position="1431"/>
    </location>
</feature>